<feature type="compositionally biased region" description="Basic and acidic residues" evidence="1">
    <location>
        <begin position="1553"/>
        <end position="1563"/>
    </location>
</feature>
<dbReference type="Proteomes" id="UP001159428">
    <property type="component" value="Unassembled WGS sequence"/>
</dbReference>
<evidence type="ECO:0000256" key="1">
    <source>
        <dbReference type="SAM" id="MobiDB-lite"/>
    </source>
</evidence>
<dbReference type="SUPFAM" id="SSF52540">
    <property type="entry name" value="P-loop containing nucleoside triphosphate hydrolases"/>
    <property type="match status" value="2"/>
</dbReference>
<dbReference type="PANTHER" id="PTHR22605:SF16">
    <property type="entry name" value="E3 UBIQUITIN-PROTEIN LIGASE RNF213"/>
    <property type="match status" value="1"/>
</dbReference>
<evidence type="ECO:0000259" key="2">
    <source>
        <dbReference type="Pfam" id="PF07728"/>
    </source>
</evidence>
<dbReference type="EMBL" id="CALNXJ010000004">
    <property type="protein sequence ID" value="CAH3038015.1"/>
    <property type="molecule type" value="Genomic_DNA"/>
</dbReference>
<dbReference type="PANTHER" id="PTHR22605">
    <property type="entry name" value="RZ-TYPE DOMAIN-CONTAINING PROTEIN"/>
    <property type="match status" value="1"/>
</dbReference>
<keyword evidence="4" id="KW-1185">Reference proteome</keyword>
<dbReference type="GO" id="GO:0016887">
    <property type="term" value="F:ATP hydrolysis activity"/>
    <property type="evidence" value="ECO:0007669"/>
    <property type="project" value="InterPro"/>
</dbReference>
<proteinExistence type="predicted"/>
<accession>A0AAU9VX54</accession>
<comment type="caution">
    <text evidence="3">The sequence shown here is derived from an EMBL/GenBank/DDBJ whole genome shotgun (WGS) entry which is preliminary data.</text>
</comment>
<organism evidence="3 4">
    <name type="scientific">Pocillopora meandrina</name>
    <dbReference type="NCBI Taxonomy" id="46732"/>
    <lineage>
        <taxon>Eukaryota</taxon>
        <taxon>Metazoa</taxon>
        <taxon>Cnidaria</taxon>
        <taxon>Anthozoa</taxon>
        <taxon>Hexacorallia</taxon>
        <taxon>Scleractinia</taxon>
        <taxon>Astrocoeniina</taxon>
        <taxon>Pocilloporidae</taxon>
        <taxon>Pocillopora</taxon>
    </lineage>
</organism>
<feature type="region of interest" description="Disordered" evidence="1">
    <location>
        <begin position="2493"/>
        <end position="2520"/>
    </location>
</feature>
<feature type="compositionally biased region" description="Acidic residues" evidence="1">
    <location>
        <begin position="2496"/>
        <end position="2520"/>
    </location>
</feature>
<dbReference type="Gene3D" id="3.40.50.300">
    <property type="entry name" value="P-loop containing nucleotide triphosphate hydrolases"/>
    <property type="match status" value="1"/>
</dbReference>
<dbReference type="InterPro" id="IPR027417">
    <property type="entry name" value="P-loop_NTPase"/>
</dbReference>
<dbReference type="InterPro" id="IPR011704">
    <property type="entry name" value="ATPase_dyneun-rel_AAA"/>
</dbReference>
<gene>
    <name evidence="3" type="ORF">PMEA_00021480</name>
</gene>
<sequence>MNDLKPEDQKNANTKENQLDENIKSDIKKNSGHDTSSVGDVMGNSKKEDKEKEYFPGYKGKRMTVVFHAVLAPHFKFEESQGDRLYMRFGEPALGDFKEDVVEVFPQRYLDDGFILVKAELSVPHIFLARKIPYKYVVFKEKRKDLKEKEKPLWEQLPNLGTMTNRCLHIPQDRCRQGAFWHQCDDTIFSSRSWWQSIRSKLPILKGMDPTEGRNIATRVMLPKWEGFTVDDVEENITAWQAIQTVNDIAYCYTQTEAMEKSRTTKNVPHRYDFQQILKEFFKTRIETNDVPQSDSDDKKTFHPLVSSVAIAYIIYTHKVYLDPQQYGKLFASLILHPDPGGKRCTGLERILKEFPMDQLQSLGEAIQAICKHVAKNHRDHHEWLFAVPLVHFLTQVSQPFSGSVLLMEEPKEKDDTWWGANGFDTKSVRERSFTERSCPSRLTKVLSPMFELDPLFRRTFLLVVPCRIFNKIASSGKFAPVEIYTTLARTLSEKVYVTEEEMNAVNTSLAVILEDVKKTIKSIDTGYSNPEELIALTQQAYLCTTSCLRILHALVSSRCNFDLLHSCVLNIETWFSVLEMTEEEEKRKFDKMKRVVVATFEVVNTVLKKHVLSSKMPWYDTTETQEELRTWSLLLNIVWGNSQCAESWKNNLSRTLKMRLEELGCNDLIEIFIKVNMVDQHNHVQDLVSEVTFRKVESMLKRGSEGEEVFRNLTEHGLDSPQASECGRLLTLMLTSCWPEGQRGTPCSSKDILRHVLTWRLWSCFFQRFGKASDLRRVLKEDGREILMKALSSIEAAAGSLKDGVIECEIVGVLRDHSDRFLILCDHIYKEQSKINFLRQLLNRRRIELDAFDQERDDVCAFIRMCSTLKQVNLVELFKKTEVDPSKLLIKDLVQSSIVRGEVIPEVIFFGLSPDSKSMVSTLSRLGDSTLLRQFWEQNGSKALAIMAQRGGQKTSLTVADVLELAWIPSKEQLLSLKQRFLSGEIPFKEVDKLLELFDNKYEDLAGEIRLITSNQNGRHDHFLEEIIRLRMRKIKQYHKLHTCIKAAGIMLKFKNAVGLEGDFQDVEVLYNQMDRNFKQRPLQSMNDALEGTGNLLSGITDNHAKSLDVVTQCQGFILWLKETIKGPQELKVLVDLAIISDAEKGLETARITRLHASCLGFAPLIFDLETSFGFKDLMELCKPVWNAVDADPDLPDKLLETSLQIEWIKGVRTSHGSVAVSSLLEAETINLHGVYCVGCLNGDNSTSTTMEQLTPEKVIQLRMPAGDNEHSKSYTLNDLKDLQSKLMLIAAKASKGKDEIDRFSDILQCVLRLAAVYISLCKAGEVSHLNWRREFHCSPRLTTNHSLTDELMGESEQMEQCLQDWKRELRVKRLQYGQLNHFTTGQLLFLRQELAVVKGRGPRAVDGVPLEVYNLLESVLPGIDPATLKSALVFSGICPQESGQDIIRSYGVSSESHHRSEQMSRPVNARTLPSSNQEMFQSLVDKLESLGYSEEVALAAIVSCKDASEADLIVWSVKNSANEELITAKYAEALSDPTYARLLEGESITPPEKKSHSKGEVAFEEENSSEPMETTFTFDQTAGGKFLSLDDLGNLLLHLASQGSKGRRRLIPKYLKRGKPNFMVVPKDDVIGTLLSLYMHDSSQSLPTAEEVLICTPDTTTEEIELLWRRSLADHDGRLFCLVNVDLLDYSVSQKAADVLDVFLHEPQYSRNEDVSLVVICSSENEDRAHMAAALDQYRLGTIPHCRSSGEIRQYLKEQFKPRTQQQGKFRGRTLPWIPAAALDREGLAVRVMSSERAGSGKSLAVCRLSQRLSKLQNNETVMDYLRDMNTDMPLCINVPIYGPIIHQSAVVESLLHHTVAPDLPISRIFHFDVHPSVRTGLDTLLFNLFILGALKSCTGQIWRRRSSDLYVIEITSALPRGENQTAEKRLKTAKVVSSKKVTAEPFYRLLPTIHCGTPMQTLFKLRTNPTAGKSLDPLFDAAEFKSSYVQRAFQYLKLCDAGGQNLDTFCFVPGQVMGDHTECIEILTRNCGIENPSWAEIRHFVNFLDSQLQTCEDSSFCNMELVGDTLEGFRSFVVRFMVLMSRDFATPSLNSCEQTTYTPGPDDDAVDDEAAAVVTQFTLRRHWETSSHPYIFFNQDRITMTFVGFHIDPNGNLIDPDRHVIIQQNLMSRHLRTGLHVQKVDMQTNYESWSKGQKIEKLCGVMGVEWPYDPDDSYELTTDNLKKILAIHMRFRCGIPVVIMGETGCGKTCLIRYMCGLQSGPGGPKNMLLMKVHGGTTYEDIKKKVEDAEAMATENETLNIDTVLFFDEANTTDALGMIKEVMVDRRVNGRKIGVGLKRLQFIAACNPYRKHTDEMIHKLESAGLGYHVATQQTRDRLGHIPLRHLVYRVHALPESMRPLVWDFGQLKPEIEELYIRQIVTRFVLQEAKIPGEPPLVKALTAILTASQRYMRHQTDECSFVSLRDVERAMNVMVWFYNHRDALNPLMDGATDEDSDDEDDDDDDSDADDEEDEIFQPLDDVTRALVLSLGVCYHARLQNREPYRRAVARSFANPCQLPGGHERILQEIASCQKAVLNELKLGDNIARNTALSENVFMMVVCIELRIPLFVVGKPGSSKSLAKTVVTDNMLGDASRSALFKTFKQVQMISYQCSPLSTAEGIMATFRNCCNLQKANNPDKFVSVVVLDEVGLAEDSPLMPLKTLHPLLEDGVNSTDDVIATEGHFPERVAFIGISNWALDPAKMNRGIMLSRGLPDSEELVESAMGICSTNRRIQSFVAPLMNPLARGYEQLYDTQRRSETLQESKKDEFFGLRDFYSLVKMVYKVAEEQGREPRWPEVEHAIRRNFGGLDEIKPVEIFKQFALGESRMMEQNEDLSSALNLIKASLRDQKDAKGESRYLLVLTENYAALPIVWKEFLRSDDETRPGDEPVVIFGSSFPKDQEYTQVCRDINRIKVCMETGRTVILLNLESLYESLYDALNQYYVYCGDQKFVDLGLGSHRVKCRVHNDFRQV</sequence>
<feature type="region of interest" description="Disordered" evidence="1">
    <location>
        <begin position="1"/>
        <end position="46"/>
    </location>
</feature>
<feature type="compositionally biased region" description="Basic and acidic residues" evidence="1">
    <location>
        <begin position="17"/>
        <end position="32"/>
    </location>
</feature>
<feature type="domain" description="ATPase dynein-related AAA" evidence="2">
    <location>
        <begin position="2243"/>
        <end position="2362"/>
    </location>
</feature>
<evidence type="ECO:0000313" key="3">
    <source>
        <dbReference type="EMBL" id="CAH3038015.1"/>
    </source>
</evidence>
<reference evidence="3 4" key="1">
    <citation type="submission" date="2022-05" db="EMBL/GenBank/DDBJ databases">
        <authorList>
            <consortium name="Genoscope - CEA"/>
            <person name="William W."/>
        </authorList>
    </citation>
    <scope>NUCLEOTIDE SEQUENCE [LARGE SCALE GENOMIC DNA]</scope>
</reference>
<feature type="compositionally biased region" description="Basic and acidic residues" evidence="1">
    <location>
        <begin position="1"/>
        <end position="10"/>
    </location>
</feature>
<dbReference type="Pfam" id="PF07728">
    <property type="entry name" value="AAA_5"/>
    <property type="match status" value="1"/>
</dbReference>
<evidence type="ECO:0000313" key="4">
    <source>
        <dbReference type="Proteomes" id="UP001159428"/>
    </source>
</evidence>
<name>A0AAU9VX54_9CNID</name>
<dbReference type="GO" id="GO:0005524">
    <property type="term" value="F:ATP binding"/>
    <property type="evidence" value="ECO:0007669"/>
    <property type="project" value="InterPro"/>
</dbReference>
<dbReference type="GO" id="GO:0004842">
    <property type="term" value="F:ubiquitin-protein transferase activity"/>
    <property type="evidence" value="ECO:0007669"/>
    <property type="project" value="InterPro"/>
</dbReference>
<protein>
    <recommendedName>
        <fullName evidence="2">ATPase dynein-related AAA domain-containing protein</fullName>
    </recommendedName>
</protein>
<dbReference type="InterPro" id="IPR031248">
    <property type="entry name" value="RNF213"/>
</dbReference>
<feature type="region of interest" description="Disordered" evidence="1">
    <location>
        <begin position="1548"/>
        <end position="1573"/>
    </location>
</feature>